<keyword evidence="3" id="KW-1185">Reference proteome</keyword>
<proteinExistence type="predicted"/>
<dbReference type="GeneID" id="59351850"/>
<dbReference type="SUPFAM" id="SSF54695">
    <property type="entry name" value="POZ domain"/>
    <property type="match status" value="1"/>
</dbReference>
<dbReference type="Pfam" id="PF00651">
    <property type="entry name" value="BTB"/>
    <property type="match status" value="1"/>
</dbReference>
<reference evidence="2" key="1">
    <citation type="submission" date="2020-05" db="EMBL/GenBank/DDBJ databases">
        <title>Mycena genomes resolve the evolution of fungal bioluminescence.</title>
        <authorList>
            <person name="Tsai I.J."/>
        </authorList>
    </citation>
    <scope>NUCLEOTIDE SEQUENCE</scope>
    <source>
        <strain evidence="2">171206Taipei</strain>
    </source>
</reference>
<dbReference type="OrthoDB" id="2879636at2759"/>
<dbReference type="AlphaFoldDB" id="A0A8H6S2D7"/>
<accession>A0A8H6S2D7</accession>
<name>A0A8H6S2D7_9AGAR</name>
<dbReference type="RefSeq" id="XP_037214540.1">
    <property type="nucleotide sequence ID" value="XM_037369334.1"/>
</dbReference>
<evidence type="ECO:0000259" key="1">
    <source>
        <dbReference type="Pfam" id="PF00651"/>
    </source>
</evidence>
<comment type="caution">
    <text evidence="2">The sequence shown here is derived from an EMBL/GenBank/DDBJ whole genome shotgun (WGS) entry which is preliminary data.</text>
</comment>
<gene>
    <name evidence="2" type="ORF">MIND_01286500</name>
</gene>
<feature type="domain" description="BTB" evidence="1">
    <location>
        <begin position="32"/>
        <end position="121"/>
    </location>
</feature>
<dbReference type="InterPro" id="IPR011333">
    <property type="entry name" value="SKP1/BTB/POZ_sf"/>
</dbReference>
<evidence type="ECO:0000313" key="3">
    <source>
        <dbReference type="Proteomes" id="UP000636479"/>
    </source>
</evidence>
<evidence type="ECO:0000313" key="2">
    <source>
        <dbReference type="EMBL" id="KAF7291418.1"/>
    </source>
</evidence>
<protein>
    <submittedName>
        <fullName evidence="2">BTB domain-containing protein</fullName>
    </submittedName>
</protein>
<dbReference type="EMBL" id="JACAZF010000013">
    <property type="protein sequence ID" value="KAF7291418.1"/>
    <property type="molecule type" value="Genomic_DNA"/>
</dbReference>
<organism evidence="2 3">
    <name type="scientific">Mycena indigotica</name>
    <dbReference type="NCBI Taxonomy" id="2126181"/>
    <lineage>
        <taxon>Eukaryota</taxon>
        <taxon>Fungi</taxon>
        <taxon>Dikarya</taxon>
        <taxon>Basidiomycota</taxon>
        <taxon>Agaricomycotina</taxon>
        <taxon>Agaricomycetes</taxon>
        <taxon>Agaricomycetidae</taxon>
        <taxon>Agaricales</taxon>
        <taxon>Marasmiineae</taxon>
        <taxon>Mycenaceae</taxon>
        <taxon>Mycena</taxon>
    </lineage>
</organism>
<sequence>MTEPPPKRKRSDSEAAVNLLTRSDVWFDDGNIVVQAQTTQFRVFRGTLAFHSPKLKALIDALPEDATLMLEEDPVDWEHVFKKLFHHVYPDKEPLPFAVIAAFARIGKKYEIEWLLRNAVERLNLAYPSTLSVWLSSDEKSVELAIVPEPPLSSAHATVLEHVLEASILARELNLARLLPISFWWLSSPARFSLLVTPRRRRALRSRQNVDTGWVPTARQGTAGDDVAMASRSRQPRLYSKTAMPSLSPPSICVRFHKSRV</sequence>
<dbReference type="InterPro" id="IPR000210">
    <property type="entry name" value="BTB/POZ_dom"/>
</dbReference>
<dbReference type="Proteomes" id="UP000636479">
    <property type="component" value="Unassembled WGS sequence"/>
</dbReference>